<dbReference type="EMBL" id="JAGGLB010000004">
    <property type="protein sequence ID" value="MBP1990230.1"/>
    <property type="molecule type" value="Genomic_DNA"/>
</dbReference>
<keyword evidence="2" id="KW-1185">Reference proteome</keyword>
<reference evidence="1 2" key="1">
    <citation type="submission" date="2021-03" db="EMBL/GenBank/DDBJ databases">
        <title>Genomic Encyclopedia of Type Strains, Phase IV (KMG-IV): sequencing the most valuable type-strain genomes for metagenomic binning, comparative biology and taxonomic classification.</title>
        <authorList>
            <person name="Goeker M."/>
        </authorList>
    </citation>
    <scope>NUCLEOTIDE SEQUENCE [LARGE SCALE GENOMIC DNA]</scope>
    <source>
        <strain evidence="1 2">DSM 26048</strain>
    </source>
</reference>
<name>A0ABS4IRR5_9BACL</name>
<evidence type="ECO:0008006" key="3">
    <source>
        <dbReference type="Google" id="ProtNLM"/>
    </source>
</evidence>
<evidence type="ECO:0000313" key="1">
    <source>
        <dbReference type="EMBL" id="MBP1990230.1"/>
    </source>
</evidence>
<evidence type="ECO:0000313" key="2">
    <source>
        <dbReference type="Proteomes" id="UP001519287"/>
    </source>
</evidence>
<dbReference type="Gene3D" id="2.70.98.70">
    <property type="match status" value="1"/>
</dbReference>
<dbReference type="SUPFAM" id="SSF48230">
    <property type="entry name" value="Chondroitin AC/alginate lyase"/>
    <property type="match status" value="1"/>
</dbReference>
<dbReference type="Proteomes" id="UP001519287">
    <property type="component" value="Unassembled WGS sequence"/>
</dbReference>
<organism evidence="1 2">
    <name type="scientific">Paenibacillus eucommiae</name>
    <dbReference type="NCBI Taxonomy" id="1355755"/>
    <lineage>
        <taxon>Bacteria</taxon>
        <taxon>Bacillati</taxon>
        <taxon>Bacillota</taxon>
        <taxon>Bacilli</taxon>
        <taxon>Bacillales</taxon>
        <taxon>Paenibacillaceae</taxon>
        <taxon>Paenibacillus</taxon>
    </lineage>
</organism>
<protein>
    <recommendedName>
        <fullName evidence="3">Heparinase II/III-like protein</fullName>
    </recommendedName>
</protein>
<accession>A0ABS4IRR5</accession>
<comment type="caution">
    <text evidence="1">The sequence shown here is derived from an EMBL/GenBank/DDBJ whole genome shotgun (WGS) entry which is preliminary data.</text>
</comment>
<gene>
    <name evidence="1" type="ORF">J2Z66_001828</name>
</gene>
<proteinExistence type="predicted"/>
<dbReference type="RefSeq" id="WP_209971018.1">
    <property type="nucleotide sequence ID" value="NZ_JAGGLB010000004.1"/>
</dbReference>
<dbReference type="InterPro" id="IPR008929">
    <property type="entry name" value="Chondroitin_lyas"/>
</dbReference>
<dbReference type="Gene3D" id="1.50.10.100">
    <property type="entry name" value="Chondroitin AC/alginate lyase"/>
    <property type="match status" value="1"/>
</dbReference>
<sequence>MSETHAWHPPESIKVDWTLEHPRVFYSKDCIAQTRLDIDSNRQDWKKLSAKRLIDEADALQWMAMDDEDLRSLVPKPHSYYMYGVTDPVGPDGTRIHPIGWEAPGLVRSEGGQIYPNAQYPDDGTGWEDGHGNCYYFVARWNGFVVDALSQALEPLAYAYALSGDARYAHKAAVILDSLATIYPLAIEGPLDYPGSKRGVEGGRLERPFYQVARTLIWYVNAIDLIWECNVLDERSPTNPSMTLKHNIIYNLLLNGADYCEREAQLPGYVDQLHNGTADYNLGLLAVGSLLGIERYAARTVEGLTSLEHMIANNIDRDGNYFETSALYSRWTRGLYVNLAELLFLMRTPKWPEGVNLYDHPRFARFYIEISDKNCIAGRIPSYGDSLTDEKQDVSVSLDPVELEWIQHFIVRTRDGSKRKEWTQLLYDKMVEVAASPQLDHTAWTLFNWREPFLEQSAHSPSRHIHSELLGGKGLAILRSDNNKRGAVMRFGATLNHGQLDELGIHIYDDGRELSFDPGYNMAHYRGGWQFQTVSHLTVAVNESSQLSVDSAGGSLHFYAASPILSVVDASDASAYSKEGVKEYRRLIAWIEGADCDPYMVDLFRVNGGQTRDYSFHARGKSFDTEGLQLSEPAPGSVLSQLHEWGNHILGDGRVSDFTNQSFEFVAPGAGYGFLSTPCSAEPEGVWSARWSSPGSLKLTMLPAERRKVIVAEGPSVMGVKYVLARDTGSTSSPFVAVIETGENRQFAQVIPLKRDDMESVDSESAAFAVMSKHSLNGISSDYLLSTLTGEVITAFGLQEGSQISSDAEFAFMRLDPIGRMQVAHMVKGKLLKYKRFELRTTYAELTGRVVAVDEKRAQLKVEGGPWISEAVINECYGLIDHEDYSHHSSYRIEKASLEGEYMMIDLDPGDITLACGKIIAEPFENILPNGVNLPYSRNVLRQGPNQYFTGKRVMNQEGVSAVITAVRDNYAALEVDRISGFECGDALTIFDVKAGDQFRIPVSVHLYENAYGEYELSSPIAVIVSPEGDEIVEVRGQKGWRMADRELIDGTYQYRVEPHESGKSIIRMINETMAEGRE</sequence>